<dbReference type="InterPro" id="IPR051839">
    <property type="entry name" value="RD_transcriptional_regulator"/>
</dbReference>
<evidence type="ECO:0000256" key="3">
    <source>
        <dbReference type="ARBA" id="ARBA00022553"/>
    </source>
</evidence>
<feature type="domain" description="HTH psq-type" evidence="10">
    <location>
        <begin position="15"/>
        <end position="66"/>
    </location>
</feature>
<dbReference type="OrthoDB" id="6624814at2759"/>
<dbReference type="Pfam" id="PF04218">
    <property type="entry name" value="CENP-B_N"/>
    <property type="match status" value="1"/>
</dbReference>
<keyword evidence="5 9" id="KW-0238">DNA-binding</keyword>
<dbReference type="GO" id="GO:0007469">
    <property type="term" value="P:antennal development"/>
    <property type="evidence" value="ECO:0007669"/>
    <property type="project" value="UniProtKB-ARBA"/>
</dbReference>
<dbReference type="GO" id="GO:0003677">
    <property type="term" value="F:DNA binding"/>
    <property type="evidence" value="ECO:0007669"/>
    <property type="project" value="UniProtKB-UniRule"/>
</dbReference>
<keyword evidence="7 9" id="KW-0539">Nucleus</keyword>
<evidence type="ECO:0000256" key="4">
    <source>
        <dbReference type="ARBA" id="ARBA00023015"/>
    </source>
</evidence>
<comment type="subcellular location">
    <subcellularLocation>
        <location evidence="1 9">Nucleus</location>
    </subcellularLocation>
</comment>
<dbReference type="InterPro" id="IPR009057">
    <property type="entry name" value="Homeodomain-like_sf"/>
</dbReference>
<dbReference type="Gene3D" id="1.10.10.10">
    <property type="entry name" value="Winged helix-like DNA-binding domain superfamily/Winged helix DNA-binding domain"/>
    <property type="match status" value="1"/>
</dbReference>
<dbReference type="PANTHER" id="PTHR33215">
    <property type="entry name" value="PROTEIN DISTAL ANTENNA"/>
    <property type="match status" value="1"/>
</dbReference>
<dbReference type="PROSITE" id="PS50960">
    <property type="entry name" value="HTH_PSQ"/>
    <property type="match status" value="1"/>
</dbReference>
<evidence type="ECO:0000313" key="11">
    <source>
        <dbReference type="EMBL" id="JAI26938.1"/>
    </source>
</evidence>
<reference evidence="11" key="1">
    <citation type="submission" date="2015-06" db="EMBL/GenBank/DDBJ databases">
        <authorList>
            <person name="Hoefler B.C."/>
            <person name="Straight P.D."/>
        </authorList>
    </citation>
    <scope>NUCLEOTIDE SEQUENCE</scope>
</reference>
<dbReference type="InterPro" id="IPR007889">
    <property type="entry name" value="HTH_Psq"/>
</dbReference>
<evidence type="ECO:0000259" key="10">
    <source>
        <dbReference type="PROSITE" id="PS50960"/>
    </source>
</evidence>
<proteinExistence type="predicted"/>
<evidence type="ECO:0000256" key="2">
    <source>
        <dbReference type="ARBA" id="ARBA00022473"/>
    </source>
</evidence>
<keyword evidence="3" id="KW-0597">Phosphoprotein</keyword>
<evidence type="ECO:0000256" key="8">
    <source>
        <dbReference type="ARBA" id="ARBA00053122"/>
    </source>
</evidence>
<dbReference type="SUPFAM" id="SSF46689">
    <property type="entry name" value="Homeodomain-like"/>
    <property type="match status" value="1"/>
</dbReference>
<evidence type="ECO:0000256" key="9">
    <source>
        <dbReference type="PROSITE-ProRule" id="PRU00320"/>
    </source>
</evidence>
<sequence length="367" mass="42691">MELPVFQQLNIRMRSRGKRPLRNLTPNDKIRAIQRIHQGETKASVSRDIGVPESTLRGWCKNEHKLRFMYSQMNEKNEIELIPIYKLDNFQPAAKIYKLDGRDSFNSVINIENLIEFNEMSNLNSIHLDVNYNNYENALLEETLSDFLRNKSLPDSNEMMKQKLVIKGNQISPGLCSIGQTLSSISTSTNYKEYHFSPYNLNYYSKLNSSFMSAKSSVVSSSFERSKPKHQHPINKNIDKSVLSDPFNEKNDLITYNKWSNILSESTNTETIKASTHNTEWNDCNMLGITNRDGINNDKNIVDQNNSKQCNNESRLLQWYKVFNTSLNFFDLISHCCYTTTKPSLCAWTHRHDRVHFRNTKQYSELL</sequence>
<dbReference type="GO" id="GO:0007379">
    <property type="term" value="P:segment specification"/>
    <property type="evidence" value="ECO:0007669"/>
    <property type="project" value="UniProtKB-ARBA"/>
</dbReference>
<feature type="DNA-binding region" description="H-T-H motif" evidence="9">
    <location>
        <begin position="42"/>
        <end position="62"/>
    </location>
</feature>
<name>A0A0K8UK79_BACLA</name>
<protein>
    <submittedName>
        <fullName evidence="11">Protein distal antenna-related</fullName>
    </submittedName>
</protein>
<evidence type="ECO:0000256" key="6">
    <source>
        <dbReference type="ARBA" id="ARBA00023163"/>
    </source>
</evidence>
<dbReference type="InterPro" id="IPR036388">
    <property type="entry name" value="WH-like_DNA-bd_sf"/>
</dbReference>
<organism evidence="11">
    <name type="scientific">Bactrocera latifrons</name>
    <name type="common">Malaysian fruit fly</name>
    <name type="synonym">Chaetodacus latifrons</name>
    <dbReference type="NCBI Taxonomy" id="174628"/>
    <lineage>
        <taxon>Eukaryota</taxon>
        <taxon>Metazoa</taxon>
        <taxon>Ecdysozoa</taxon>
        <taxon>Arthropoda</taxon>
        <taxon>Hexapoda</taxon>
        <taxon>Insecta</taxon>
        <taxon>Pterygota</taxon>
        <taxon>Neoptera</taxon>
        <taxon>Endopterygota</taxon>
        <taxon>Diptera</taxon>
        <taxon>Brachycera</taxon>
        <taxon>Muscomorpha</taxon>
        <taxon>Tephritoidea</taxon>
        <taxon>Tephritidae</taxon>
        <taxon>Bactrocera</taxon>
        <taxon>Bactrocera</taxon>
    </lineage>
</organism>
<dbReference type="GO" id="GO:0021556">
    <property type="term" value="P:central nervous system formation"/>
    <property type="evidence" value="ECO:0007669"/>
    <property type="project" value="UniProtKB-ARBA"/>
</dbReference>
<dbReference type="GO" id="GO:0005634">
    <property type="term" value="C:nucleus"/>
    <property type="evidence" value="ECO:0007669"/>
    <property type="project" value="UniProtKB-SubCell"/>
</dbReference>
<gene>
    <name evidence="11" type="primary">danr_0</name>
    <name evidence="11" type="ORF">c0_g1_i1</name>
</gene>
<dbReference type="EMBL" id="GDHF01025376">
    <property type="protein sequence ID" value="JAI26938.1"/>
    <property type="molecule type" value="Transcribed_RNA"/>
</dbReference>
<evidence type="ECO:0000256" key="5">
    <source>
        <dbReference type="ARBA" id="ARBA00023125"/>
    </source>
</evidence>
<dbReference type="AlphaFoldDB" id="A0A0K8UK79"/>
<keyword evidence="6" id="KW-0804">Transcription</keyword>
<keyword evidence="2" id="KW-0217">Developmental protein</keyword>
<accession>A0A0K8UK79</accession>
<comment type="function">
    <text evidence="8">Probable transcription factor with a role in the retinal determination (RD) network. Regulates ato expression and is required for normal R8 induction and differentiation. Danr appears to repress Dan expression, but Dan is required for Danr expression anterior to the morphogenetic furrow (MF). Dan and Danr lie downstream of so and require dac function for highest levels of expression. Contributes to differentiation of antenna-specific characteristics; effector gene that acts downstream of homothorax (hth), Distal-less (Dll), cut (ct) and spineless (ss) genes to control differentiation of distal antennal structures.</text>
</comment>
<dbReference type="FunFam" id="1.10.10.10:FF:000293">
    <property type="entry name" value="Tigger transposable element-derived protein 5"/>
    <property type="match status" value="1"/>
</dbReference>
<dbReference type="GO" id="GO:0003700">
    <property type="term" value="F:DNA-binding transcription factor activity"/>
    <property type="evidence" value="ECO:0007669"/>
    <property type="project" value="UniProtKB-ARBA"/>
</dbReference>
<evidence type="ECO:0000256" key="7">
    <source>
        <dbReference type="ARBA" id="ARBA00023242"/>
    </source>
</evidence>
<evidence type="ECO:0000256" key="1">
    <source>
        <dbReference type="ARBA" id="ARBA00004123"/>
    </source>
</evidence>
<dbReference type="GO" id="GO:0048749">
    <property type="term" value="P:compound eye development"/>
    <property type="evidence" value="ECO:0007669"/>
    <property type="project" value="UniProtKB-ARBA"/>
</dbReference>
<dbReference type="PANTHER" id="PTHR33215:SF13">
    <property type="entry name" value="PROTEIN DISTAL ANTENNA"/>
    <property type="match status" value="1"/>
</dbReference>
<keyword evidence="4" id="KW-0805">Transcription regulation</keyword>